<proteinExistence type="predicted"/>
<organism evidence="1 2">
    <name type="scientific">Naganishia adeliensis</name>
    <dbReference type="NCBI Taxonomy" id="92952"/>
    <lineage>
        <taxon>Eukaryota</taxon>
        <taxon>Fungi</taxon>
        <taxon>Dikarya</taxon>
        <taxon>Basidiomycota</taxon>
        <taxon>Agaricomycotina</taxon>
        <taxon>Tremellomycetes</taxon>
        <taxon>Filobasidiales</taxon>
        <taxon>Filobasidiaceae</taxon>
        <taxon>Naganishia</taxon>
    </lineage>
</organism>
<comment type="caution">
    <text evidence="1">The sequence shown here is derived from an EMBL/GenBank/DDBJ whole genome shotgun (WGS) entry which is preliminary data.</text>
</comment>
<sequence>MSTLASTRTRRENAGNRMQALLAGQYALQEEEVFEEVIGDEEFEAAADEADVFASDFASTDDEADIQDPEAAADAADRTLQREEAAAEREARARRFHNPLAHAKRKPTTANTNATAGPSNSQTNGDRSKKRRVTDEQTDDAFPESWDIPPERLRAVRTSTIAQKEQVDTRLKKAMATKRAPPTLKKHVELSQSDLIDLALQLETTNRRELEHWLEKEEERRRSVLVKRSVVKGERITWISRTVTAEAPATPSTGTQPAGTGSRIPSPTLPAPTVQPPQQQTIRYERNLLNLFQVDRGKELSVIFGEHTDWKAVPVLPNKRAQLNRQSTKCPITGLPARYKCSRTGIPYANLAAYRVIQRITNSGKDGVHGYRWSAERGAWLSGSVEEDAVNGRRRGVATGTDGLEDEEGRAVDVPGWCEVMGIRAR</sequence>
<protein>
    <submittedName>
        <fullName evidence="1">Uncharacterized protein</fullName>
    </submittedName>
</protein>
<keyword evidence="2" id="KW-1185">Reference proteome</keyword>
<gene>
    <name evidence="1" type="ORF">QFC20_003935</name>
</gene>
<accession>A0ACC2W666</accession>
<dbReference type="Proteomes" id="UP001230649">
    <property type="component" value="Unassembled WGS sequence"/>
</dbReference>
<name>A0ACC2W666_9TREE</name>
<evidence type="ECO:0000313" key="2">
    <source>
        <dbReference type="Proteomes" id="UP001230649"/>
    </source>
</evidence>
<reference evidence="1" key="1">
    <citation type="submission" date="2023-04" db="EMBL/GenBank/DDBJ databases">
        <title>Draft Genome sequencing of Naganishia species isolated from polar environments using Oxford Nanopore Technology.</title>
        <authorList>
            <person name="Leo P."/>
            <person name="Venkateswaran K."/>
        </authorList>
    </citation>
    <scope>NUCLEOTIDE SEQUENCE</scope>
    <source>
        <strain evidence="1">MNA-CCFEE 5262</strain>
    </source>
</reference>
<dbReference type="EMBL" id="JASBWS010000040">
    <property type="protein sequence ID" value="KAJ9106926.1"/>
    <property type="molecule type" value="Genomic_DNA"/>
</dbReference>
<evidence type="ECO:0000313" key="1">
    <source>
        <dbReference type="EMBL" id="KAJ9106926.1"/>
    </source>
</evidence>